<dbReference type="SMART" id="SM00020">
    <property type="entry name" value="Tryp_SPc"/>
    <property type="match status" value="1"/>
</dbReference>
<dbReference type="SUPFAM" id="SSF50494">
    <property type="entry name" value="Trypsin-like serine proteases"/>
    <property type="match status" value="1"/>
</dbReference>
<dbReference type="WBParaSite" id="MBELARI_LOCUS20994">
    <property type="protein sequence ID" value="MBELARI_LOCUS20994"/>
    <property type="gene ID" value="MBELARI_LOCUS20994"/>
</dbReference>
<dbReference type="Pfam" id="PF00089">
    <property type="entry name" value="Trypsin"/>
    <property type="match status" value="1"/>
</dbReference>
<name>A0AAF3F370_9BILA</name>
<evidence type="ECO:0000313" key="2">
    <source>
        <dbReference type="Proteomes" id="UP000887575"/>
    </source>
</evidence>
<dbReference type="PROSITE" id="PS50240">
    <property type="entry name" value="TRYPSIN_DOM"/>
    <property type="match status" value="1"/>
</dbReference>
<dbReference type="GO" id="GO:0004252">
    <property type="term" value="F:serine-type endopeptidase activity"/>
    <property type="evidence" value="ECO:0007669"/>
    <property type="project" value="InterPro"/>
</dbReference>
<dbReference type="Proteomes" id="UP000887575">
    <property type="component" value="Unassembled WGS sequence"/>
</dbReference>
<dbReference type="PROSITE" id="PS00135">
    <property type="entry name" value="TRYPSIN_SER"/>
    <property type="match status" value="1"/>
</dbReference>
<accession>A0AAF3F370</accession>
<dbReference type="PROSITE" id="PS50092">
    <property type="entry name" value="TSP1"/>
    <property type="match status" value="1"/>
</dbReference>
<proteinExistence type="predicted"/>
<keyword evidence="2" id="KW-1185">Reference proteome</keyword>
<dbReference type="InterPro" id="IPR000884">
    <property type="entry name" value="TSP1_rpt"/>
</dbReference>
<evidence type="ECO:0000259" key="1">
    <source>
        <dbReference type="PROSITE" id="PS50240"/>
    </source>
</evidence>
<dbReference type="AlphaFoldDB" id="A0AAF3F370"/>
<dbReference type="PANTHER" id="PTHR31507">
    <property type="entry name" value="PROTEIN CBG15923"/>
    <property type="match status" value="1"/>
</dbReference>
<dbReference type="Gene3D" id="2.40.10.10">
    <property type="entry name" value="Trypsin-like serine proteases"/>
    <property type="match status" value="1"/>
</dbReference>
<feature type="domain" description="Peptidase S1" evidence="1">
    <location>
        <begin position="41"/>
        <end position="293"/>
    </location>
</feature>
<dbReference type="InterPro" id="IPR001254">
    <property type="entry name" value="Trypsin_dom"/>
</dbReference>
<dbReference type="InterPro" id="IPR033116">
    <property type="entry name" value="TRYPSIN_SER"/>
</dbReference>
<reference evidence="3" key="1">
    <citation type="submission" date="2024-02" db="UniProtKB">
        <authorList>
            <consortium name="WormBaseParasite"/>
        </authorList>
    </citation>
    <scope>IDENTIFICATION</scope>
</reference>
<evidence type="ECO:0000313" key="3">
    <source>
        <dbReference type="WBParaSite" id="MBELARI_LOCUS20994"/>
    </source>
</evidence>
<organism evidence="2 3">
    <name type="scientific">Mesorhabditis belari</name>
    <dbReference type="NCBI Taxonomy" id="2138241"/>
    <lineage>
        <taxon>Eukaryota</taxon>
        <taxon>Metazoa</taxon>
        <taxon>Ecdysozoa</taxon>
        <taxon>Nematoda</taxon>
        <taxon>Chromadorea</taxon>
        <taxon>Rhabditida</taxon>
        <taxon>Rhabditina</taxon>
        <taxon>Rhabditomorpha</taxon>
        <taxon>Rhabditoidea</taxon>
        <taxon>Rhabditidae</taxon>
        <taxon>Mesorhabditinae</taxon>
        <taxon>Mesorhabditis</taxon>
    </lineage>
</organism>
<dbReference type="PANTHER" id="PTHR31507:SF3">
    <property type="entry name" value="TIL DOMAIN-CONTAINING PROTEIN"/>
    <property type="match status" value="1"/>
</dbReference>
<protein>
    <submittedName>
        <fullName evidence="3">Peptidase S1 domain-containing protein</fullName>
    </submittedName>
</protein>
<dbReference type="InterPro" id="IPR043504">
    <property type="entry name" value="Peptidase_S1_PA_chymotrypsin"/>
</dbReference>
<dbReference type="InterPro" id="IPR009003">
    <property type="entry name" value="Peptidase_S1_PA"/>
</dbReference>
<dbReference type="GO" id="GO:0006508">
    <property type="term" value="P:proteolysis"/>
    <property type="evidence" value="ECO:0007669"/>
    <property type="project" value="InterPro"/>
</dbReference>
<sequence length="299" mass="32662">MSTLQECFVNGPQWTEWTTGNTACSDTCGSCGTLLATRTCLSGASCPCPGENTTIFALCNNMLCEFPRPTCCHGKTLVNGEWVCVEYSIRNKKREAIEVEPVVSRRVKRIANGENAEDDVHPYFGRVATGQNYQISAGIHEWWSNVEQSELVTEVFFTHPTMDAALGKLNATFNFTGNFVKPICLTRNTSFLAEGAPMVLYGLGLDENQQIPTIVQKVFATNLLLGGSLSTLVFANSSVGTAKVGDSGSPYLTKFNGRWYQVGFITNVYTPPSTISYGPRIAPLCDWIAETTGENLCQD</sequence>